<dbReference type="AlphaFoldDB" id="A0A498CE76"/>
<sequence>MSAHHRLTFKAFRLVAALLAQRPVGWASHVAPQDDGVNPRPVRAGRNYGHLMFTTDDSAASPRLSVAVADTLKQLPSRQHEADSTDGRGVHWRLIDIDTYEVLVDDEVVGFVDVVGAVFVALAGTRYAHAEERLQSLDFETAVASLAARRPFQGRG</sequence>
<comment type="caution">
    <text evidence="1">The sequence shown here is derived from an EMBL/GenBank/DDBJ whole genome shotgun (WGS) entry which is preliminary data.</text>
</comment>
<protein>
    <submittedName>
        <fullName evidence="1">Uncharacterized protein</fullName>
    </submittedName>
</protein>
<organism evidence="1 2">
    <name type="scientific">Microbacterium telephonicum</name>
    <dbReference type="NCBI Taxonomy" id="1714841"/>
    <lineage>
        <taxon>Bacteria</taxon>
        <taxon>Bacillati</taxon>
        <taxon>Actinomycetota</taxon>
        <taxon>Actinomycetes</taxon>
        <taxon>Micrococcales</taxon>
        <taxon>Microbacteriaceae</taxon>
        <taxon>Microbacterium</taxon>
    </lineage>
</organism>
<name>A0A498CE76_9MICO</name>
<accession>A0A498CE76</accession>
<evidence type="ECO:0000313" key="1">
    <source>
        <dbReference type="EMBL" id="RLK52736.1"/>
    </source>
</evidence>
<dbReference type="EMBL" id="RCDB01000001">
    <property type="protein sequence ID" value="RLK52736.1"/>
    <property type="molecule type" value="Genomic_DNA"/>
</dbReference>
<reference evidence="1 2" key="1">
    <citation type="journal article" date="2015" name="Stand. Genomic Sci.">
        <title>Genomic Encyclopedia of Bacterial and Archaeal Type Strains, Phase III: the genomes of soil and plant-associated and newly described type strains.</title>
        <authorList>
            <person name="Whitman W.B."/>
            <person name="Woyke T."/>
            <person name="Klenk H.P."/>
            <person name="Zhou Y."/>
            <person name="Lilburn T.G."/>
            <person name="Beck B.J."/>
            <person name="De Vos P."/>
            <person name="Vandamme P."/>
            <person name="Eisen J.A."/>
            <person name="Garrity G."/>
            <person name="Hugenholtz P."/>
            <person name="Kyrpides N.C."/>
        </authorList>
    </citation>
    <scope>NUCLEOTIDE SEQUENCE [LARGE SCALE GENOMIC DNA]</scope>
    <source>
        <strain evidence="1 2">S2T63</strain>
    </source>
</reference>
<proteinExistence type="predicted"/>
<dbReference type="Proteomes" id="UP000273158">
    <property type="component" value="Unassembled WGS sequence"/>
</dbReference>
<evidence type="ECO:0000313" key="2">
    <source>
        <dbReference type="Proteomes" id="UP000273158"/>
    </source>
</evidence>
<keyword evidence="2" id="KW-1185">Reference proteome</keyword>
<gene>
    <name evidence="1" type="ORF">C7474_0693</name>
</gene>